<feature type="transmembrane region" description="Helical" evidence="9">
    <location>
        <begin position="72"/>
        <end position="97"/>
    </location>
</feature>
<name>A0ABM1DY97_PRICU</name>
<evidence type="ECO:0000259" key="10">
    <source>
        <dbReference type="PROSITE" id="PS50262"/>
    </source>
</evidence>
<organism evidence="11 12">
    <name type="scientific">Priapulus caudatus</name>
    <name type="common">Priapulid worm</name>
    <dbReference type="NCBI Taxonomy" id="37621"/>
    <lineage>
        <taxon>Eukaryota</taxon>
        <taxon>Metazoa</taxon>
        <taxon>Ecdysozoa</taxon>
        <taxon>Scalidophora</taxon>
        <taxon>Priapulida</taxon>
        <taxon>Priapulimorpha</taxon>
        <taxon>Priapulimorphida</taxon>
        <taxon>Priapulidae</taxon>
        <taxon>Priapulus</taxon>
    </lineage>
</organism>
<feature type="transmembrane region" description="Helical" evidence="9">
    <location>
        <begin position="202"/>
        <end position="226"/>
    </location>
</feature>
<feature type="domain" description="G-protein coupled receptors family 1 profile" evidence="10">
    <location>
        <begin position="51"/>
        <end position="311"/>
    </location>
</feature>
<keyword evidence="11" id="KW-1185">Reference proteome</keyword>
<keyword evidence="4 8" id="KW-0297">G-protein coupled receptor</keyword>
<evidence type="ECO:0000256" key="8">
    <source>
        <dbReference type="RuleBase" id="RU000688"/>
    </source>
</evidence>
<evidence type="ECO:0000256" key="5">
    <source>
        <dbReference type="ARBA" id="ARBA00023136"/>
    </source>
</evidence>
<dbReference type="Pfam" id="PF00001">
    <property type="entry name" value="7tm_1"/>
    <property type="match status" value="1"/>
</dbReference>
<evidence type="ECO:0000256" key="4">
    <source>
        <dbReference type="ARBA" id="ARBA00023040"/>
    </source>
</evidence>
<feature type="transmembrane region" description="Helical" evidence="9">
    <location>
        <begin position="151"/>
        <end position="171"/>
    </location>
</feature>
<evidence type="ECO:0000256" key="7">
    <source>
        <dbReference type="ARBA" id="ARBA00023224"/>
    </source>
</evidence>
<protein>
    <submittedName>
        <fullName evidence="12">Orexin receptor type 2-like</fullName>
    </submittedName>
</protein>
<dbReference type="GeneID" id="106807164"/>
<feature type="transmembrane region" description="Helical" evidence="9">
    <location>
        <begin position="35"/>
        <end position="60"/>
    </location>
</feature>
<dbReference type="PROSITE" id="PS50262">
    <property type="entry name" value="G_PROTEIN_RECEP_F1_2"/>
    <property type="match status" value="1"/>
</dbReference>
<evidence type="ECO:0000256" key="3">
    <source>
        <dbReference type="ARBA" id="ARBA00022989"/>
    </source>
</evidence>
<dbReference type="PROSITE" id="PS00237">
    <property type="entry name" value="G_PROTEIN_RECEP_F1_1"/>
    <property type="match status" value="1"/>
</dbReference>
<proteinExistence type="inferred from homology"/>
<dbReference type="SMART" id="SM01381">
    <property type="entry name" value="7TM_GPCR_Srsx"/>
    <property type="match status" value="1"/>
</dbReference>
<dbReference type="Proteomes" id="UP000695022">
    <property type="component" value="Unplaced"/>
</dbReference>
<reference evidence="12" key="1">
    <citation type="submission" date="2025-08" db="UniProtKB">
        <authorList>
            <consortium name="RefSeq"/>
        </authorList>
    </citation>
    <scope>IDENTIFICATION</scope>
</reference>
<feature type="transmembrane region" description="Helical" evidence="9">
    <location>
        <begin position="260"/>
        <end position="281"/>
    </location>
</feature>
<accession>A0ABM1DY97</accession>
<feature type="transmembrane region" description="Helical" evidence="9">
    <location>
        <begin position="293"/>
        <end position="314"/>
    </location>
</feature>
<feature type="transmembrane region" description="Helical" evidence="9">
    <location>
        <begin position="109"/>
        <end position="130"/>
    </location>
</feature>
<gene>
    <name evidence="12" type="primary">LOC106807164</name>
</gene>
<keyword evidence="2 8" id="KW-0812">Transmembrane</keyword>
<keyword evidence="7 8" id="KW-0807">Transducer</keyword>
<keyword evidence="6 8" id="KW-0675">Receptor</keyword>
<dbReference type="PANTHER" id="PTHR45695">
    <property type="entry name" value="LEUCOKININ RECEPTOR-RELATED"/>
    <property type="match status" value="1"/>
</dbReference>
<dbReference type="CDD" id="cd14993">
    <property type="entry name" value="7tmA_CCKR-like"/>
    <property type="match status" value="1"/>
</dbReference>
<comment type="similarity">
    <text evidence="8">Belongs to the G-protein coupled receptor 1 family.</text>
</comment>
<comment type="subcellular location">
    <subcellularLocation>
        <location evidence="1">Membrane</location>
        <topology evidence="1">Multi-pass membrane protein</topology>
    </subcellularLocation>
</comment>
<dbReference type="PANTHER" id="PTHR45695:SF9">
    <property type="entry name" value="LEUCOKININ RECEPTOR"/>
    <property type="match status" value="1"/>
</dbReference>
<dbReference type="Gene3D" id="1.20.1070.10">
    <property type="entry name" value="Rhodopsin 7-helix transmembrane proteins"/>
    <property type="match status" value="1"/>
</dbReference>
<evidence type="ECO:0000313" key="11">
    <source>
        <dbReference type="Proteomes" id="UP000695022"/>
    </source>
</evidence>
<evidence type="ECO:0000256" key="6">
    <source>
        <dbReference type="ARBA" id="ARBA00023170"/>
    </source>
</evidence>
<keyword evidence="3 9" id="KW-1133">Transmembrane helix</keyword>
<evidence type="ECO:0000313" key="12">
    <source>
        <dbReference type="RefSeq" id="XP_014664918.1"/>
    </source>
</evidence>
<dbReference type="InterPro" id="IPR017452">
    <property type="entry name" value="GPCR_Rhodpsn_7TM"/>
</dbReference>
<dbReference type="RefSeq" id="XP_014664918.1">
    <property type="nucleotide sequence ID" value="XM_014809432.1"/>
</dbReference>
<evidence type="ECO:0000256" key="9">
    <source>
        <dbReference type="SAM" id="Phobius"/>
    </source>
</evidence>
<dbReference type="InterPro" id="IPR000276">
    <property type="entry name" value="GPCR_Rhodpsn"/>
</dbReference>
<keyword evidence="5 9" id="KW-0472">Membrane</keyword>
<dbReference type="PRINTS" id="PR00237">
    <property type="entry name" value="GPCRRHODOPSN"/>
</dbReference>
<dbReference type="SUPFAM" id="SSF81321">
    <property type="entry name" value="Family A G protein-coupled receptor-like"/>
    <property type="match status" value="1"/>
</dbReference>
<evidence type="ECO:0000256" key="2">
    <source>
        <dbReference type="ARBA" id="ARBA00022692"/>
    </source>
</evidence>
<sequence length="376" mass="42186">MSASQPYDDVNVTAWDDIRREFEESLLTIKEPTTLALIVIYTLLFVMSLVGNVSVCVVVWRNHYMRKAKNYFLMNLSLADLLVTLICVPIILGSTLYRKWVYGVAMCKLAWFFQGVAVAASILSLTALSLDRYLAVKHPELFRRISNHKNGIKLLGLIWLVSAIFMMPLLYVRRVFEESLPEFGIQISFCVESWSSEASKQAFAIFMLIVVYSAPCSVIVYCHYVVCSTLSATTNVSRQDSDTSGGCGNKVSRRSIARMLIALVTCFVVCWLPYNICSLWFDLQQTSLGVQVLPFTLLLAHANSACNPILFWLLNNHFRNGINGIICCGGSSIYSPKHANATNMRSPPRIVIHHAPSIRTRDTNRRTKPLIPANAV</sequence>
<evidence type="ECO:0000256" key="1">
    <source>
        <dbReference type="ARBA" id="ARBA00004141"/>
    </source>
</evidence>